<feature type="region of interest" description="Disordered" evidence="1">
    <location>
        <begin position="1"/>
        <end position="34"/>
    </location>
</feature>
<accession>L8BAP7</accession>
<dbReference type="AlphaFoldDB" id="L8BAP7"/>
<evidence type="ECO:0008006" key="3">
    <source>
        <dbReference type="Google" id="ProtNLM"/>
    </source>
</evidence>
<protein>
    <recommendedName>
        <fullName evidence="3">TIGR03016 family PEP-CTERM system-associated outer membrane protein</fullName>
    </recommendedName>
</protein>
<reference evidence="2" key="1">
    <citation type="submission" date="2012-02" db="EMBL/GenBank/DDBJ databases">
        <authorList>
            <person name="Genoscope - CEA"/>
        </authorList>
    </citation>
    <scope>NUCLEOTIDE SEQUENCE</scope>
    <source>
        <strain evidence="2">S1</strain>
    </source>
</reference>
<proteinExistence type="predicted"/>
<reference evidence="2" key="2">
    <citation type="submission" date="2013-02" db="EMBL/GenBank/DDBJ databases">
        <title>EmbRS an orphan two-component system to save Rubrivivax gelatinosus from drowning.</title>
        <authorList>
            <person name="Steunou A."/>
            <person name="Liotenberg S."/>
            <person name="Soler M."/>
            <person name="Briandet R."/>
            <person name="Barbe V."/>
            <person name="Astier C."/>
            <person name="Ouchane S."/>
        </authorList>
    </citation>
    <scope>NUCLEOTIDE SEQUENCE</scope>
    <source>
        <strain evidence="2">S1</strain>
    </source>
</reference>
<dbReference type="EMBL" id="FO082879">
    <property type="protein sequence ID" value="CCF78691.1"/>
    <property type="molecule type" value="Genomic_DNA"/>
</dbReference>
<dbReference type="NCBIfam" id="TIGR03016">
    <property type="entry name" value="pepcterm_hypo_1"/>
    <property type="match status" value="1"/>
</dbReference>
<feature type="compositionally biased region" description="Basic residues" evidence="1">
    <location>
        <begin position="8"/>
        <end position="25"/>
    </location>
</feature>
<dbReference type="InterPro" id="IPR017467">
    <property type="entry name" value="CHP03016_PEP-CTERM"/>
</dbReference>
<sequence>MATATATIKRRSPRFRAPLPRRTRNGRGTSVMMRPSAVLQPLPVCLALSGLTTMLAAPAFAQERSALVAERVIDLRQTLTDNGRLTEDDRRSELITEIRPGIRASGRSARVEGSLDYRLDLVQYARDSGRSTYHHQLDADGAAELVPRHVFLDVSAGVSQQSISAFGQQSGTIDPDNSNRTDVATLSVSPSARARLAGVLDVSAVANWDATRAKDSELGDRTDWDATVRAGATHGIFGWSLSGTRQTNGYNGGDRYISDNATATLSVSLTPRLRISGRHGEERSDLLGNGTQRSTSNGWGFDWQPGVRTQISGQADRHFYGNSHSFSLSHRFRRAVVSYTDSRGVSGQDNDALGVLRQRYLQLYSSCMLALNDAVTCERLTRALLGFNPLESLGFLNSAPSLQRSQTLTLAVNGVRNTLTMVATSSTSERLGDQQYDAGDLSIVPRVRQYGVMAGLDHRLTPKASLSLTASLQKTLDEDTQPGNELRRLELSVSNDLGARTQGTLALRRVWFDSETNPYRESAIVGSLNHRF</sequence>
<evidence type="ECO:0000313" key="2">
    <source>
        <dbReference type="EMBL" id="CCF78691.1"/>
    </source>
</evidence>
<name>L8BAP7_RUBGE</name>
<evidence type="ECO:0000256" key="1">
    <source>
        <dbReference type="SAM" id="MobiDB-lite"/>
    </source>
</evidence>
<organism evidence="2">
    <name type="scientific">Rubrivivax gelatinosus S1</name>
    <dbReference type="NCBI Taxonomy" id="1138313"/>
    <lineage>
        <taxon>Bacteria</taxon>
        <taxon>Pseudomonadati</taxon>
        <taxon>Pseudomonadota</taxon>
        <taxon>Betaproteobacteria</taxon>
        <taxon>Burkholderiales</taxon>
        <taxon>Sphaerotilaceae</taxon>
        <taxon>Rubrivivax</taxon>
    </lineage>
</organism>
<gene>
    <name evidence="2" type="ORF">RGS1_10396</name>
</gene>